<sequence>MVASASPSVSVVERVEDLAKQPITAITSCHLGSSRLLVTDQLSKKQFRVDTGSDLCVFPCSFLSPRKPDPNSQLKAANNSTIKTYGFLTLPLELGLRRYFSWRFIIADVPLPIIGSDFLAHYGLLPDCKHKLLLVRITSLSVIGQFTGHSMLSIKILSGESTPYDHILKEYPTLTRPSGTLRNVSNSTVHHIRTTPISSEGTRPLPDRIVDLQNFPGPKTARDLRRFWAWLILPSFFAVCCEVSVFC</sequence>
<dbReference type="AlphaFoldDB" id="A0A8X6XUH5"/>
<keyword evidence="1" id="KW-1133">Transmembrane helix</keyword>
<dbReference type="SUPFAM" id="SSF50630">
    <property type="entry name" value="Acid proteases"/>
    <property type="match status" value="1"/>
</dbReference>
<dbReference type="Proteomes" id="UP000886998">
    <property type="component" value="Unassembled WGS sequence"/>
</dbReference>
<proteinExistence type="predicted"/>
<evidence type="ECO:0000256" key="1">
    <source>
        <dbReference type="SAM" id="Phobius"/>
    </source>
</evidence>
<keyword evidence="1" id="KW-0472">Membrane</keyword>
<feature type="transmembrane region" description="Helical" evidence="1">
    <location>
        <begin position="227"/>
        <end position="246"/>
    </location>
</feature>
<organism evidence="2 3">
    <name type="scientific">Trichonephila inaurata madagascariensis</name>
    <dbReference type="NCBI Taxonomy" id="2747483"/>
    <lineage>
        <taxon>Eukaryota</taxon>
        <taxon>Metazoa</taxon>
        <taxon>Ecdysozoa</taxon>
        <taxon>Arthropoda</taxon>
        <taxon>Chelicerata</taxon>
        <taxon>Arachnida</taxon>
        <taxon>Araneae</taxon>
        <taxon>Araneomorphae</taxon>
        <taxon>Entelegynae</taxon>
        <taxon>Araneoidea</taxon>
        <taxon>Nephilidae</taxon>
        <taxon>Trichonephila</taxon>
        <taxon>Trichonephila inaurata</taxon>
    </lineage>
</organism>
<reference evidence="2" key="1">
    <citation type="submission" date="2020-08" db="EMBL/GenBank/DDBJ databases">
        <title>Multicomponent nature underlies the extraordinary mechanical properties of spider dragline silk.</title>
        <authorList>
            <person name="Kono N."/>
            <person name="Nakamura H."/>
            <person name="Mori M."/>
            <person name="Yoshida Y."/>
            <person name="Ohtoshi R."/>
            <person name="Malay A.D."/>
            <person name="Moran D.A.P."/>
            <person name="Tomita M."/>
            <person name="Numata K."/>
            <person name="Arakawa K."/>
        </authorList>
    </citation>
    <scope>NUCLEOTIDE SEQUENCE</scope>
</reference>
<dbReference type="InterPro" id="IPR021109">
    <property type="entry name" value="Peptidase_aspartic_dom_sf"/>
</dbReference>
<protein>
    <submittedName>
        <fullName evidence="2">Uncharacterized protein</fullName>
    </submittedName>
</protein>
<accession>A0A8X6XUH5</accession>
<keyword evidence="1" id="KW-0812">Transmembrane</keyword>
<name>A0A8X6XUH5_9ARAC</name>
<dbReference type="OrthoDB" id="6434749at2759"/>
<evidence type="ECO:0000313" key="2">
    <source>
        <dbReference type="EMBL" id="GFY59308.1"/>
    </source>
</evidence>
<gene>
    <name evidence="2" type="primary">M514_20815</name>
    <name evidence="2" type="ORF">TNIN_315091</name>
</gene>
<comment type="caution">
    <text evidence="2">The sequence shown here is derived from an EMBL/GenBank/DDBJ whole genome shotgun (WGS) entry which is preliminary data.</text>
</comment>
<keyword evidence="3" id="KW-1185">Reference proteome</keyword>
<dbReference type="EMBL" id="BMAV01012561">
    <property type="protein sequence ID" value="GFY59308.1"/>
    <property type="molecule type" value="Genomic_DNA"/>
</dbReference>
<evidence type="ECO:0000313" key="3">
    <source>
        <dbReference type="Proteomes" id="UP000886998"/>
    </source>
</evidence>